<dbReference type="GO" id="GO:0032259">
    <property type="term" value="P:methylation"/>
    <property type="evidence" value="ECO:0007669"/>
    <property type="project" value="UniProtKB-KW"/>
</dbReference>
<keyword evidence="2" id="KW-0489">Methyltransferase</keyword>
<comment type="caution">
    <text evidence="2">The sequence shown here is derived from an EMBL/GenBank/DDBJ whole genome shotgun (WGS) entry which is preliminary data.</text>
</comment>
<evidence type="ECO:0000256" key="1">
    <source>
        <dbReference type="SAM" id="MobiDB-lite"/>
    </source>
</evidence>
<gene>
    <name evidence="2" type="ORF">GTA08_BOTSDO01357</name>
</gene>
<accession>A0A8H4NB19</accession>
<organism evidence="2 3">
    <name type="scientific">Botryosphaeria dothidea</name>
    <dbReference type="NCBI Taxonomy" id="55169"/>
    <lineage>
        <taxon>Eukaryota</taxon>
        <taxon>Fungi</taxon>
        <taxon>Dikarya</taxon>
        <taxon>Ascomycota</taxon>
        <taxon>Pezizomycotina</taxon>
        <taxon>Dothideomycetes</taxon>
        <taxon>Dothideomycetes incertae sedis</taxon>
        <taxon>Botryosphaeriales</taxon>
        <taxon>Botryosphaeriaceae</taxon>
        <taxon>Botryosphaeria</taxon>
    </lineage>
</organism>
<dbReference type="CDD" id="cd02440">
    <property type="entry name" value="AdoMet_MTases"/>
    <property type="match status" value="1"/>
</dbReference>
<dbReference type="OrthoDB" id="2013972at2759"/>
<protein>
    <submittedName>
        <fullName evidence="2">Methyltransferase type 11</fullName>
    </submittedName>
</protein>
<dbReference type="Gene3D" id="3.40.50.150">
    <property type="entry name" value="Vaccinia Virus protein VP39"/>
    <property type="match status" value="1"/>
</dbReference>
<dbReference type="AlphaFoldDB" id="A0A8H4NB19"/>
<dbReference type="Proteomes" id="UP000572817">
    <property type="component" value="Unassembled WGS sequence"/>
</dbReference>
<dbReference type="SUPFAM" id="SSF53335">
    <property type="entry name" value="S-adenosyl-L-methionine-dependent methyltransferases"/>
    <property type="match status" value="1"/>
</dbReference>
<dbReference type="PANTHER" id="PTHR43591">
    <property type="entry name" value="METHYLTRANSFERASE"/>
    <property type="match status" value="1"/>
</dbReference>
<dbReference type="Pfam" id="PF13489">
    <property type="entry name" value="Methyltransf_23"/>
    <property type="match status" value="1"/>
</dbReference>
<dbReference type="EMBL" id="WWBZ02000001">
    <property type="protein sequence ID" value="KAF4313933.1"/>
    <property type="molecule type" value="Genomic_DNA"/>
</dbReference>
<reference evidence="2" key="1">
    <citation type="submission" date="2020-04" db="EMBL/GenBank/DDBJ databases">
        <title>Genome Assembly and Annotation of Botryosphaeria dothidea sdau 11-99, a Latent Pathogen of Apple Fruit Ring Rot in China.</title>
        <authorList>
            <person name="Yu C."/>
            <person name="Diao Y."/>
            <person name="Lu Q."/>
            <person name="Zhao J."/>
            <person name="Cui S."/>
            <person name="Peng C."/>
            <person name="He B."/>
            <person name="Liu H."/>
        </authorList>
    </citation>
    <scope>NUCLEOTIDE SEQUENCE [LARGE SCALE GENOMIC DNA]</scope>
    <source>
        <strain evidence="2">Sdau11-99</strain>
    </source>
</reference>
<keyword evidence="2" id="KW-0808">Transferase</keyword>
<dbReference type="InterPro" id="IPR029063">
    <property type="entry name" value="SAM-dependent_MTases_sf"/>
</dbReference>
<name>A0A8H4NB19_9PEZI</name>
<proteinExistence type="predicted"/>
<feature type="compositionally biased region" description="Polar residues" evidence="1">
    <location>
        <begin position="181"/>
        <end position="190"/>
    </location>
</feature>
<evidence type="ECO:0000313" key="2">
    <source>
        <dbReference type="EMBL" id="KAF4313933.1"/>
    </source>
</evidence>
<feature type="region of interest" description="Disordered" evidence="1">
    <location>
        <begin position="160"/>
        <end position="190"/>
    </location>
</feature>
<feature type="compositionally biased region" description="Basic and acidic residues" evidence="1">
    <location>
        <begin position="161"/>
        <end position="180"/>
    </location>
</feature>
<evidence type="ECO:0000313" key="3">
    <source>
        <dbReference type="Proteomes" id="UP000572817"/>
    </source>
</evidence>
<dbReference type="PANTHER" id="PTHR43591:SF10">
    <property type="entry name" value="ABC TRANSMEMBRANE TYPE-1 DOMAIN-CONTAINING PROTEIN-RELATED"/>
    <property type="match status" value="1"/>
</dbReference>
<sequence length="527" mass="58502">MSAAALGVPAEMGMAQTAARAVRAAMLGTPVRGPHESRGQPPSRFWSDATQAIAGSRSWAVSPPKRPGTYFLSVTPGPSNPPFVDCSSTLPSRPAKTINTLLEPVVLIRKPGPSLPPILVANRLARPVPIMADQQHHEHPKLPQSDAHSLHDSLLDQPASTEHHFQQHTHHDPAPPKRSDTSGSVTGHQSTITAQEQADAFEQAEDGIEANDFTSEDDLGYESDSASSTSASLASSARNFIYENGRRYHSFREGSYSFPNDDSEQDREDLKHAMYLKLFNGSLHFAPLDGARNINAIDLGTGTGIWAIDFADLYPSANVLGIDLSPIQTEWVPANLKFMVDDAEDEWLHPPNHFDYIHTRHTVQGFRNWPKLMERALRHLKPGAWLECQEIDHMPMCHDDTLSPDNAMLNYWNMVTDGLSNVGVPFRSASLLKGYMEDAGFANVTERIFYTPIGPWPKNRHLREVGLYWRAVLMEGLEAIALGPMTRGLGWNKEEISVYLAAVRKAYLDPNTHSFMPFYIIYGQKPE</sequence>
<dbReference type="GO" id="GO:0008168">
    <property type="term" value="F:methyltransferase activity"/>
    <property type="evidence" value="ECO:0007669"/>
    <property type="project" value="UniProtKB-KW"/>
</dbReference>
<keyword evidence="3" id="KW-1185">Reference proteome</keyword>